<keyword evidence="3" id="KW-0238">DNA-binding</keyword>
<keyword evidence="4" id="KW-0804">Transcription</keyword>
<sequence>MKQPTIRDVAVFAGVSPASVSRFLNNKTVLPPDMAATIDRAVKTLGYRPNVLARRLSLGTTETIGFVTADIAAPFFAEVASAAEQEAERHGFSLMICNTRNEVARELEYLRRQREGHFDGVIFMTNHRDDGRLREAVRATPNVVLLDEDVPGTDGPKFFIDNVDAGYIATRHLIEAGHRIIGHVTGMHGMISVDERLIGYRKALEEAGIPYRDDLVMAGSYDAAFGSEAFDALWDGPMRPTAICSSSDILALSIYAAAKRRNLKIPQDFSIVGVDDLPYLDFLNPPLTSVRQPAKELGRRGVLALLGKYDGPMERLPVELVKRQSVAPPARP</sequence>
<name>A0A2G9WNZ0_9HYPH</name>
<dbReference type="PROSITE" id="PS00356">
    <property type="entry name" value="HTH_LACI_1"/>
    <property type="match status" value="1"/>
</dbReference>
<keyword evidence="7" id="KW-1185">Reference proteome</keyword>
<evidence type="ECO:0000256" key="2">
    <source>
        <dbReference type="ARBA" id="ARBA00023015"/>
    </source>
</evidence>
<dbReference type="EMBL" id="NQVN01000034">
    <property type="protein sequence ID" value="PIO96429.1"/>
    <property type="molecule type" value="Genomic_DNA"/>
</dbReference>
<dbReference type="CDD" id="cd06267">
    <property type="entry name" value="PBP1_LacI_sugar_binding-like"/>
    <property type="match status" value="1"/>
</dbReference>
<dbReference type="GO" id="GO:0003700">
    <property type="term" value="F:DNA-binding transcription factor activity"/>
    <property type="evidence" value="ECO:0007669"/>
    <property type="project" value="TreeGrafter"/>
</dbReference>
<dbReference type="InterPro" id="IPR010982">
    <property type="entry name" value="Lambda_DNA-bd_dom_sf"/>
</dbReference>
<evidence type="ECO:0000256" key="1">
    <source>
        <dbReference type="ARBA" id="ARBA00022491"/>
    </source>
</evidence>
<protein>
    <recommendedName>
        <fullName evidence="5">HTH lacI-type domain-containing protein</fullName>
    </recommendedName>
</protein>
<proteinExistence type="predicted"/>
<dbReference type="SUPFAM" id="SSF53822">
    <property type="entry name" value="Periplasmic binding protein-like I"/>
    <property type="match status" value="1"/>
</dbReference>
<dbReference type="Gene3D" id="1.10.260.40">
    <property type="entry name" value="lambda repressor-like DNA-binding domains"/>
    <property type="match status" value="1"/>
</dbReference>
<dbReference type="RefSeq" id="WP_100083297.1">
    <property type="nucleotide sequence ID" value="NZ_NQVN01000034.1"/>
</dbReference>
<dbReference type="Pfam" id="PF00356">
    <property type="entry name" value="LacI"/>
    <property type="match status" value="1"/>
</dbReference>
<dbReference type="Proteomes" id="UP000231070">
    <property type="component" value="Unassembled WGS sequence"/>
</dbReference>
<dbReference type="InterPro" id="IPR046335">
    <property type="entry name" value="LacI/GalR-like_sensor"/>
</dbReference>
<dbReference type="GO" id="GO:0000976">
    <property type="term" value="F:transcription cis-regulatory region binding"/>
    <property type="evidence" value="ECO:0007669"/>
    <property type="project" value="TreeGrafter"/>
</dbReference>
<comment type="caution">
    <text evidence="6">The sequence shown here is derived from an EMBL/GenBank/DDBJ whole genome shotgun (WGS) entry which is preliminary data.</text>
</comment>
<dbReference type="SUPFAM" id="SSF47413">
    <property type="entry name" value="lambda repressor-like DNA-binding domains"/>
    <property type="match status" value="1"/>
</dbReference>
<dbReference type="Gene3D" id="3.40.50.2300">
    <property type="match status" value="2"/>
</dbReference>
<dbReference type="AlphaFoldDB" id="A0A2G9WNZ0"/>
<evidence type="ECO:0000256" key="3">
    <source>
        <dbReference type="ARBA" id="ARBA00023125"/>
    </source>
</evidence>
<organism evidence="6 7">
    <name type="scientific">Pleomorphomonas carboxyditropha</name>
    <dbReference type="NCBI Taxonomy" id="2023338"/>
    <lineage>
        <taxon>Bacteria</taxon>
        <taxon>Pseudomonadati</taxon>
        <taxon>Pseudomonadota</taxon>
        <taxon>Alphaproteobacteria</taxon>
        <taxon>Hyphomicrobiales</taxon>
        <taxon>Pleomorphomonadaceae</taxon>
        <taxon>Pleomorphomonas</taxon>
    </lineage>
</organism>
<dbReference type="InterPro" id="IPR028082">
    <property type="entry name" value="Peripla_BP_I"/>
</dbReference>
<dbReference type="InterPro" id="IPR000843">
    <property type="entry name" value="HTH_LacI"/>
</dbReference>
<evidence type="ECO:0000313" key="7">
    <source>
        <dbReference type="Proteomes" id="UP000231070"/>
    </source>
</evidence>
<dbReference type="PANTHER" id="PTHR30146:SF148">
    <property type="entry name" value="HTH-TYPE TRANSCRIPTIONAL REPRESSOR PURR-RELATED"/>
    <property type="match status" value="1"/>
</dbReference>
<evidence type="ECO:0000313" key="6">
    <source>
        <dbReference type="EMBL" id="PIO96429.1"/>
    </source>
</evidence>
<dbReference type="SMART" id="SM00354">
    <property type="entry name" value="HTH_LACI"/>
    <property type="match status" value="1"/>
</dbReference>
<dbReference type="Pfam" id="PF13377">
    <property type="entry name" value="Peripla_BP_3"/>
    <property type="match status" value="1"/>
</dbReference>
<dbReference type="PANTHER" id="PTHR30146">
    <property type="entry name" value="LACI-RELATED TRANSCRIPTIONAL REPRESSOR"/>
    <property type="match status" value="1"/>
</dbReference>
<accession>A0A2G9WNZ0</accession>
<keyword evidence="2" id="KW-0805">Transcription regulation</keyword>
<reference evidence="6 7" key="1">
    <citation type="submission" date="2017-08" db="EMBL/GenBank/DDBJ databases">
        <title>Pleomorphomonas carboxidotrophicus sp. nov., a new mesophilic hydrogenogenic carboxidotroph.</title>
        <authorList>
            <person name="Esquivel-Elizondo S."/>
            <person name="Krajmalnik-Brown R."/>
            <person name="Maldonado J."/>
        </authorList>
    </citation>
    <scope>NUCLEOTIDE SEQUENCE [LARGE SCALE GENOMIC DNA]</scope>
    <source>
        <strain evidence="6 7">SVCO-16</strain>
    </source>
</reference>
<evidence type="ECO:0000256" key="4">
    <source>
        <dbReference type="ARBA" id="ARBA00023163"/>
    </source>
</evidence>
<feature type="domain" description="HTH lacI-type" evidence="5">
    <location>
        <begin position="4"/>
        <end position="58"/>
    </location>
</feature>
<evidence type="ECO:0000259" key="5">
    <source>
        <dbReference type="PROSITE" id="PS50932"/>
    </source>
</evidence>
<keyword evidence="1" id="KW-0678">Repressor</keyword>
<dbReference type="PROSITE" id="PS50932">
    <property type="entry name" value="HTH_LACI_2"/>
    <property type="match status" value="1"/>
</dbReference>
<dbReference type="CDD" id="cd01392">
    <property type="entry name" value="HTH_LacI"/>
    <property type="match status" value="1"/>
</dbReference>
<dbReference type="OrthoDB" id="5171752at2"/>
<gene>
    <name evidence="6" type="ORF">CJ014_25305</name>
</gene>